<dbReference type="EMBL" id="CP102173">
    <property type="protein sequence ID" value="UUP15388.1"/>
    <property type="molecule type" value="Genomic_DNA"/>
</dbReference>
<dbReference type="SUPFAM" id="SSF51735">
    <property type="entry name" value="NAD(P)-binding Rossmann-fold domains"/>
    <property type="match status" value="1"/>
</dbReference>
<dbReference type="InterPro" id="IPR051687">
    <property type="entry name" value="Peroxisomal_Beta-Oxidation"/>
</dbReference>
<keyword evidence="2" id="KW-0560">Oxidoreductase</keyword>
<evidence type="ECO:0000256" key="2">
    <source>
        <dbReference type="ARBA" id="ARBA00023002"/>
    </source>
</evidence>
<dbReference type="Pfam" id="PF00106">
    <property type="entry name" value="adh_short"/>
    <property type="match status" value="1"/>
</dbReference>
<evidence type="ECO:0000313" key="4">
    <source>
        <dbReference type="EMBL" id="UUP15388.1"/>
    </source>
</evidence>
<sequence length="326" mass="34295">MIRFDGQVAIVTGAGRGMGRVTAMSLAARGAKVVVNDFGGDWSAIGEGTSEVAEAVAEEIRASGGEAISDGNSVGTGDAATAIVNKAIETWGRVDVLVNNAGGTVVGDVHEFEDDEIMGVLGSNLLGPYMLTRRCWPHFQSQKYGRVVNVLSSGMLGQAQTVPYAAGKAGLFGLTTGSAVDGRDHNILVNGILPFGRSRLTDADDPAAARWAATYFKPELVAEATTYLASGTNTAVTGQFFSVGAGRVAKVAFYNAEGFHHPELTAEILGENIEAAQEMSDAVMVESSWDDNRRFLTVAPWTGGTQNGWEQSDVTRARLEAETATQ</sequence>
<reference evidence="4 5" key="1">
    <citation type="submission" date="2022-08" db="EMBL/GenBank/DDBJ databases">
        <title>novel species in genus Aeromicrobium.</title>
        <authorList>
            <person name="Ye L."/>
        </authorList>
    </citation>
    <scope>NUCLEOTIDE SEQUENCE [LARGE SCALE GENOMIC DNA]</scope>
    <source>
        <strain evidence="5">zg-Y1379</strain>
    </source>
</reference>
<dbReference type="InterPro" id="IPR002347">
    <property type="entry name" value="SDR_fam"/>
</dbReference>
<gene>
    <name evidence="4" type="ORF">NQV15_08770</name>
</gene>
<comment type="similarity">
    <text evidence="1 3">Belongs to the short-chain dehydrogenases/reductases (SDR) family.</text>
</comment>
<dbReference type="Proteomes" id="UP001316184">
    <property type="component" value="Chromosome"/>
</dbReference>
<organism evidence="4 5">
    <name type="scientific">Aeromicrobium wangtongii</name>
    <dbReference type="NCBI Taxonomy" id="2969247"/>
    <lineage>
        <taxon>Bacteria</taxon>
        <taxon>Bacillati</taxon>
        <taxon>Actinomycetota</taxon>
        <taxon>Actinomycetes</taxon>
        <taxon>Propionibacteriales</taxon>
        <taxon>Nocardioidaceae</taxon>
        <taxon>Aeromicrobium</taxon>
    </lineage>
</organism>
<evidence type="ECO:0000256" key="3">
    <source>
        <dbReference type="RuleBase" id="RU000363"/>
    </source>
</evidence>
<dbReference type="InterPro" id="IPR036291">
    <property type="entry name" value="NAD(P)-bd_dom_sf"/>
</dbReference>
<dbReference type="PANTHER" id="PTHR45024:SF2">
    <property type="entry name" value="SCP2 DOMAIN-CONTAINING PROTEIN"/>
    <property type="match status" value="1"/>
</dbReference>
<accession>A0ABY5MF88</accession>
<dbReference type="PRINTS" id="PR00081">
    <property type="entry name" value="GDHRDH"/>
</dbReference>
<dbReference type="PRINTS" id="PR00080">
    <property type="entry name" value="SDRFAMILY"/>
</dbReference>
<evidence type="ECO:0000256" key="1">
    <source>
        <dbReference type="ARBA" id="ARBA00006484"/>
    </source>
</evidence>
<dbReference type="Gene3D" id="3.40.50.720">
    <property type="entry name" value="NAD(P)-binding Rossmann-like Domain"/>
    <property type="match status" value="1"/>
</dbReference>
<protein>
    <submittedName>
        <fullName evidence="4">SDR family NAD(P)-dependent oxidoreductase</fullName>
    </submittedName>
</protein>
<proteinExistence type="inferred from homology"/>
<dbReference type="RefSeq" id="WP_232399440.1">
    <property type="nucleotide sequence ID" value="NZ_CP102173.1"/>
</dbReference>
<name>A0ABY5MF88_9ACTN</name>
<keyword evidence="5" id="KW-1185">Reference proteome</keyword>
<dbReference type="PANTHER" id="PTHR45024">
    <property type="entry name" value="DEHYDROGENASES, SHORT CHAIN"/>
    <property type="match status" value="1"/>
</dbReference>
<evidence type="ECO:0000313" key="5">
    <source>
        <dbReference type="Proteomes" id="UP001316184"/>
    </source>
</evidence>